<evidence type="ECO:0000313" key="2">
    <source>
        <dbReference type="Proteomes" id="UP001317516"/>
    </source>
</evidence>
<dbReference type="EMBL" id="AP027070">
    <property type="protein sequence ID" value="BDU62553.1"/>
    <property type="molecule type" value="Genomic_DNA"/>
</dbReference>
<keyword evidence="2" id="KW-1185">Reference proteome</keyword>
<accession>A0ABM8DJ56</accession>
<reference evidence="1 2" key="1">
    <citation type="submission" date="2022-11" db="EMBL/GenBank/DDBJ databases">
        <title>Genome sequence of clinical isolate of the human pathogenic Borrelia fainii.</title>
        <authorList>
            <person name="Itokawa K."/>
            <person name="Sato K."/>
            <person name="Qiu Y."/>
        </authorList>
    </citation>
    <scope>NUCLEOTIDE SEQUENCE [LARGE SCALE GENOMIC DNA]</scope>
    <source>
        <strain evidence="1 2">Qtaro</strain>
    </source>
</reference>
<protein>
    <submittedName>
        <fullName evidence="1">Uncharacterized protein</fullName>
    </submittedName>
</protein>
<proteinExistence type="predicted"/>
<gene>
    <name evidence="1" type="ORF">BOFE_00930</name>
</gene>
<dbReference type="Proteomes" id="UP001317516">
    <property type="component" value="Chromosome"/>
</dbReference>
<organism evidence="1 2">
    <name type="scientific">Candidatus Borrelia fainii</name>
    <dbReference type="NCBI Taxonomy" id="2518322"/>
    <lineage>
        <taxon>Bacteria</taxon>
        <taxon>Pseudomonadati</taxon>
        <taxon>Spirochaetota</taxon>
        <taxon>Spirochaetia</taxon>
        <taxon>Spirochaetales</taxon>
        <taxon>Borreliaceae</taxon>
        <taxon>Borrelia</taxon>
    </lineage>
</organism>
<sequence>MNLKSGTLRNYLDNITSKLINDHKVPIEEIIKLKQHFVGVKNGFQSLKNHLLNCKDFLDDTNDQDRSIQEKTSYYFYSDLFKFY</sequence>
<evidence type="ECO:0000313" key="1">
    <source>
        <dbReference type="EMBL" id="BDU62553.1"/>
    </source>
</evidence>
<name>A0ABM8DJ56_9SPIR</name>